<feature type="non-terminal residue" evidence="2">
    <location>
        <position position="437"/>
    </location>
</feature>
<name>A0A9N9GU68_9GLOM</name>
<evidence type="ECO:0000256" key="1">
    <source>
        <dbReference type="SAM" id="Coils"/>
    </source>
</evidence>
<gene>
    <name evidence="2" type="ORF">RFULGI_LOCUS7524</name>
</gene>
<accession>A0A9N9GU68</accession>
<dbReference type="Proteomes" id="UP000789396">
    <property type="component" value="Unassembled WGS sequence"/>
</dbReference>
<protein>
    <submittedName>
        <fullName evidence="2">15393_t:CDS:1</fullName>
    </submittedName>
</protein>
<evidence type="ECO:0000313" key="2">
    <source>
        <dbReference type="EMBL" id="CAG8625624.1"/>
    </source>
</evidence>
<comment type="caution">
    <text evidence="2">The sequence shown here is derived from an EMBL/GenBank/DDBJ whole genome shotgun (WGS) entry which is preliminary data.</text>
</comment>
<organism evidence="2 3">
    <name type="scientific">Racocetra fulgida</name>
    <dbReference type="NCBI Taxonomy" id="60492"/>
    <lineage>
        <taxon>Eukaryota</taxon>
        <taxon>Fungi</taxon>
        <taxon>Fungi incertae sedis</taxon>
        <taxon>Mucoromycota</taxon>
        <taxon>Glomeromycotina</taxon>
        <taxon>Glomeromycetes</taxon>
        <taxon>Diversisporales</taxon>
        <taxon>Gigasporaceae</taxon>
        <taxon>Racocetra</taxon>
    </lineage>
</organism>
<evidence type="ECO:0000313" key="3">
    <source>
        <dbReference type="Proteomes" id="UP000789396"/>
    </source>
</evidence>
<dbReference type="EMBL" id="CAJVPZ010011004">
    <property type="protein sequence ID" value="CAG8625624.1"/>
    <property type="molecule type" value="Genomic_DNA"/>
</dbReference>
<keyword evidence="3" id="KW-1185">Reference proteome</keyword>
<feature type="coiled-coil region" evidence="1">
    <location>
        <begin position="398"/>
        <end position="436"/>
    </location>
</feature>
<dbReference type="OrthoDB" id="2431548at2759"/>
<dbReference type="AlphaFoldDB" id="A0A9N9GU68"/>
<sequence length="437" mass="51352">PQLSAVSNNKLVAIESTNKELLNYRVIESITLGRSGNMKVYEFTDNEKIMIIDVCGSLMQTISDLCKEFSILSREETLMMFEDLIDEKIFNISNRHLWVQELSKQQWATYLREQLKYTYTIDVLFSKTPIEDFLQKIIDEHSDKSDDDFIVKKINQSYHGSLVKWEDLKNQLASDAYPRKESEYKKKQFFAKKSYIQKLLDEIKQHKEFSLPPPNFDAITRHQEDLCMDGRYPFKELINDYIEDKITMTLYGSKLLNSILNNNHQIVEKLYNKLFANINLLNVAASSFNILISKYPQYLENFLSQTSFILSSTDKKIAIRDYPLESHLQKNELSKEIQKQLLIATIILGVLQFTLDTNTNIFRLDELYKIVSRIQNDKWEDTIKPPFLSNTLLNLIDAEKDQNLKNNYEKEIQELKTFFSEEIEKLKSMIDELKNSK</sequence>
<keyword evidence="1" id="KW-0175">Coiled coil</keyword>
<proteinExistence type="predicted"/>
<reference evidence="2" key="1">
    <citation type="submission" date="2021-06" db="EMBL/GenBank/DDBJ databases">
        <authorList>
            <person name="Kallberg Y."/>
            <person name="Tangrot J."/>
            <person name="Rosling A."/>
        </authorList>
    </citation>
    <scope>NUCLEOTIDE SEQUENCE</scope>
    <source>
        <strain evidence="2">IN212</strain>
    </source>
</reference>